<dbReference type="Proteomes" id="UP001140949">
    <property type="component" value="Unassembled WGS sequence"/>
</dbReference>
<reference evidence="3" key="1">
    <citation type="journal article" date="2023" name="GigaByte">
        <title>Genome assembly of the bearded iris, Iris pallida Lam.</title>
        <authorList>
            <person name="Bruccoleri R.E."/>
            <person name="Oakeley E.J."/>
            <person name="Faust A.M.E."/>
            <person name="Altorfer M."/>
            <person name="Dessus-Babus S."/>
            <person name="Burckhardt D."/>
            <person name="Oertli M."/>
            <person name="Naumann U."/>
            <person name="Petersen F."/>
            <person name="Wong J."/>
        </authorList>
    </citation>
    <scope>NUCLEOTIDE SEQUENCE</scope>
    <source>
        <strain evidence="3">GSM-AAB239-AS_SAM_17_03QT</strain>
    </source>
</reference>
<dbReference type="InterPro" id="IPR036885">
    <property type="entry name" value="SWIB_MDM2_dom_sf"/>
</dbReference>
<proteinExistence type="predicted"/>
<accession>A0AAX6HN47</accession>
<dbReference type="InterPro" id="IPR003121">
    <property type="entry name" value="SWIB_MDM2_domain"/>
</dbReference>
<dbReference type="PROSITE" id="PS51925">
    <property type="entry name" value="SWIB_MDM2"/>
    <property type="match status" value="1"/>
</dbReference>
<feature type="domain" description="DM2" evidence="2">
    <location>
        <begin position="54"/>
        <end position="132"/>
    </location>
</feature>
<keyword evidence="4" id="KW-1185">Reference proteome</keyword>
<gene>
    <name evidence="3" type="ORF">M6B38_301800</name>
</gene>
<feature type="compositionally biased region" description="Low complexity" evidence="1">
    <location>
        <begin position="16"/>
        <end position="30"/>
    </location>
</feature>
<dbReference type="PANTHER" id="PTHR13844">
    <property type="entry name" value="SWI/SNF-RELATED MATRIX-ASSOCIATED ACTIN-DEPENDENT REGULATOR OF CHROMATIN SUBFAMILY D"/>
    <property type="match status" value="1"/>
</dbReference>
<comment type="caution">
    <text evidence="3">The sequence shown here is derived from an EMBL/GenBank/DDBJ whole genome shotgun (WGS) entry which is preliminary data.</text>
</comment>
<evidence type="ECO:0000313" key="4">
    <source>
        <dbReference type="Proteomes" id="UP001140949"/>
    </source>
</evidence>
<evidence type="ECO:0000259" key="2">
    <source>
        <dbReference type="PROSITE" id="PS51925"/>
    </source>
</evidence>
<dbReference type="AlphaFoldDB" id="A0AAX6HN47"/>
<dbReference type="Pfam" id="PF02201">
    <property type="entry name" value="SWIB"/>
    <property type="match status" value="1"/>
</dbReference>
<evidence type="ECO:0000256" key="1">
    <source>
        <dbReference type="SAM" id="MobiDB-lite"/>
    </source>
</evidence>
<dbReference type="CDD" id="cd10567">
    <property type="entry name" value="SWIB-MDM2_like"/>
    <property type="match status" value="1"/>
</dbReference>
<protein>
    <submittedName>
        <fullName evidence="3">Upstream activation factor subunit spp27</fullName>
    </submittedName>
</protein>
<dbReference type="SUPFAM" id="SSF47592">
    <property type="entry name" value="SWIB/MDM2 domain"/>
    <property type="match status" value="1"/>
</dbReference>
<name>A0AAX6HN47_IRIPA</name>
<evidence type="ECO:0000313" key="3">
    <source>
        <dbReference type="EMBL" id="KAJ6842496.1"/>
    </source>
</evidence>
<dbReference type="Gene3D" id="1.10.245.10">
    <property type="entry name" value="SWIB/MDM2 domain"/>
    <property type="match status" value="1"/>
</dbReference>
<dbReference type="SMART" id="SM00151">
    <property type="entry name" value="SWIB"/>
    <property type="match status" value="1"/>
</dbReference>
<dbReference type="EMBL" id="JANAVB010007598">
    <property type="protein sequence ID" value="KAJ6842496.1"/>
    <property type="molecule type" value="Genomic_DNA"/>
</dbReference>
<reference evidence="3" key="2">
    <citation type="submission" date="2023-04" db="EMBL/GenBank/DDBJ databases">
        <authorList>
            <person name="Bruccoleri R.E."/>
            <person name="Oakeley E.J."/>
            <person name="Faust A.-M."/>
            <person name="Dessus-Babus S."/>
            <person name="Altorfer M."/>
            <person name="Burckhardt D."/>
            <person name="Oertli M."/>
            <person name="Naumann U."/>
            <person name="Petersen F."/>
            <person name="Wong J."/>
        </authorList>
    </citation>
    <scope>NUCLEOTIDE SEQUENCE</scope>
    <source>
        <strain evidence="3">GSM-AAB239-AS_SAM_17_03QT</strain>
        <tissue evidence="3">Leaf</tissue>
    </source>
</reference>
<dbReference type="InterPro" id="IPR019835">
    <property type="entry name" value="SWIB_domain"/>
</dbReference>
<sequence length="134" mass="14669">MAWSRVFGGSRVLMAAAKKSSSSRVSSPAAAKKKRVSSPAEVSAAMKEEKPTSGFMKPLPVSPAMKDFVGSPEISRGLVIQKIWEHIKLHNLQNPTNKKEILCDEKLKTILQGKDKVGMLDISRLVAPHFLKSD</sequence>
<feature type="region of interest" description="Disordered" evidence="1">
    <location>
        <begin position="16"/>
        <end position="58"/>
    </location>
</feature>
<organism evidence="3 4">
    <name type="scientific">Iris pallida</name>
    <name type="common">Sweet iris</name>
    <dbReference type="NCBI Taxonomy" id="29817"/>
    <lineage>
        <taxon>Eukaryota</taxon>
        <taxon>Viridiplantae</taxon>
        <taxon>Streptophyta</taxon>
        <taxon>Embryophyta</taxon>
        <taxon>Tracheophyta</taxon>
        <taxon>Spermatophyta</taxon>
        <taxon>Magnoliopsida</taxon>
        <taxon>Liliopsida</taxon>
        <taxon>Asparagales</taxon>
        <taxon>Iridaceae</taxon>
        <taxon>Iridoideae</taxon>
        <taxon>Irideae</taxon>
        <taxon>Iris</taxon>
    </lineage>
</organism>